<organism evidence="3 4">
    <name type="scientific">Metallosphaera tengchongensis</name>
    <dbReference type="NCBI Taxonomy" id="1532350"/>
    <lineage>
        <taxon>Archaea</taxon>
        <taxon>Thermoproteota</taxon>
        <taxon>Thermoprotei</taxon>
        <taxon>Sulfolobales</taxon>
        <taxon>Sulfolobaceae</taxon>
        <taxon>Metallosphaera</taxon>
    </lineage>
</organism>
<sequence length="205" mass="23956">MAVDIGSVLALVLFLVLVATVIYYSRKTRQIQQEAQQQARIQAQQQAQAQFEQWVRQHTDQLRTQIEQVARDKFQAELEKWKNEAERQIRKDALSKSANTVLGRIGEEFAPFLVAGRYNVNPKDFRHLGSPVDFIAFKGLSDDKEVEIIFFEVKTGNQNLNTNERKVRDAINMKRVRYEVINFSEVLEETKKRLREEVEREVEES</sequence>
<protein>
    <submittedName>
        <fullName evidence="3">Endonuclease</fullName>
    </submittedName>
</protein>
<reference evidence="3 4" key="1">
    <citation type="submission" date="2020-02" db="EMBL/GenBank/DDBJ databases">
        <title>Comparative genome analysis reveals the metabolism and evolution of the thermophilic archaeal genus Metallosphaera.</title>
        <authorList>
            <person name="Jiang C."/>
        </authorList>
    </citation>
    <scope>NUCLEOTIDE SEQUENCE [LARGE SCALE GENOMIC DNA]</scope>
    <source>
        <strain evidence="3 4">Ric-A</strain>
    </source>
</reference>
<dbReference type="Pfam" id="PF10107">
    <property type="entry name" value="Endonuc_Holl"/>
    <property type="match status" value="1"/>
</dbReference>
<dbReference type="InterPro" id="IPR019287">
    <property type="entry name" value="Hday_junct_resolvase-rel_dom"/>
</dbReference>
<dbReference type="GeneID" id="55641803"/>
<evidence type="ECO:0000313" key="4">
    <source>
        <dbReference type="Proteomes" id="UP000509301"/>
    </source>
</evidence>
<evidence type="ECO:0000256" key="1">
    <source>
        <dbReference type="SAM" id="Phobius"/>
    </source>
</evidence>
<dbReference type="KEGG" id="mten:GWK48_07600"/>
<keyword evidence="1" id="KW-0472">Membrane</keyword>
<dbReference type="AlphaFoldDB" id="A0A6N0NY03"/>
<feature type="domain" description="Holliday junction resolvase-related" evidence="2">
    <location>
        <begin position="16"/>
        <end position="182"/>
    </location>
</feature>
<keyword evidence="3" id="KW-0255">Endonuclease</keyword>
<feature type="transmembrane region" description="Helical" evidence="1">
    <location>
        <begin position="6"/>
        <end position="24"/>
    </location>
</feature>
<keyword evidence="1" id="KW-1133">Transmembrane helix</keyword>
<keyword evidence="4" id="KW-1185">Reference proteome</keyword>
<dbReference type="EMBL" id="CP049074">
    <property type="protein sequence ID" value="QKR00258.1"/>
    <property type="molecule type" value="Genomic_DNA"/>
</dbReference>
<keyword evidence="1" id="KW-0812">Transmembrane</keyword>
<dbReference type="RefSeq" id="WP_174631062.1">
    <property type="nucleotide sequence ID" value="NZ_CP049074.1"/>
</dbReference>
<keyword evidence="3" id="KW-0378">Hydrolase</keyword>
<name>A0A6N0NY03_9CREN</name>
<dbReference type="Proteomes" id="UP000509301">
    <property type="component" value="Chromosome"/>
</dbReference>
<evidence type="ECO:0000259" key="2">
    <source>
        <dbReference type="Pfam" id="PF10107"/>
    </source>
</evidence>
<gene>
    <name evidence="3" type="ORF">GWK48_07600</name>
</gene>
<proteinExistence type="predicted"/>
<dbReference type="OrthoDB" id="29270at2157"/>
<accession>A0A6N0NY03</accession>
<dbReference type="GO" id="GO:0004519">
    <property type="term" value="F:endonuclease activity"/>
    <property type="evidence" value="ECO:0007669"/>
    <property type="project" value="UniProtKB-KW"/>
</dbReference>
<evidence type="ECO:0000313" key="3">
    <source>
        <dbReference type="EMBL" id="QKR00258.1"/>
    </source>
</evidence>
<keyword evidence="3" id="KW-0540">Nuclease</keyword>